<proteinExistence type="predicted"/>
<evidence type="ECO:0000313" key="3">
    <source>
        <dbReference type="Proteomes" id="UP000789901"/>
    </source>
</evidence>
<organism evidence="2 3">
    <name type="scientific">Gigaspora margarita</name>
    <dbReference type="NCBI Taxonomy" id="4874"/>
    <lineage>
        <taxon>Eukaryota</taxon>
        <taxon>Fungi</taxon>
        <taxon>Fungi incertae sedis</taxon>
        <taxon>Mucoromycota</taxon>
        <taxon>Glomeromycotina</taxon>
        <taxon>Glomeromycetes</taxon>
        <taxon>Diversisporales</taxon>
        <taxon>Gigasporaceae</taxon>
        <taxon>Gigaspora</taxon>
    </lineage>
</organism>
<sequence length="290" mass="33612">MPIASIRIFKGSKVIHRWYIHSISNKMIIEDFFIKLTNEEISPEYTINIIDPETIERVEINKTQDAPATQKPVDLEEFLLTDSPSHCSQEDFEQLHYLLDPIPEDDLHYKSFEEIYGIQTTENYRPSLLSEKDKALLKQFLDTIFYTYAMSFHDTYDLTMTEPEVEDNTENTISPNEEANEESMNRKDEPEQYESKSAEEKELGENVKEYGKSGEEFDENVESNTHEEISINKLFSRVLLITHCLVLHQIKSHIIQLGSTQLFASNVDAKMLIDQQKINTHIVVTVAVTL</sequence>
<protein>
    <submittedName>
        <fullName evidence="2">34780_t:CDS:1</fullName>
    </submittedName>
</protein>
<feature type="region of interest" description="Disordered" evidence="1">
    <location>
        <begin position="163"/>
        <end position="204"/>
    </location>
</feature>
<evidence type="ECO:0000256" key="1">
    <source>
        <dbReference type="SAM" id="MobiDB-lite"/>
    </source>
</evidence>
<evidence type="ECO:0000313" key="2">
    <source>
        <dbReference type="EMBL" id="CAG8700387.1"/>
    </source>
</evidence>
<reference evidence="2 3" key="1">
    <citation type="submission" date="2021-06" db="EMBL/GenBank/DDBJ databases">
        <authorList>
            <person name="Kallberg Y."/>
            <person name="Tangrot J."/>
            <person name="Rosling A."/>
        </authorList>
    </citation>
    <scope>NUCLEOTIDE SEQUENCE [LARGE SCALE GENOMIC DNA]</scope>
    <source>
        <strain evidence="2 3">120-4 pot B 10/14</strain>
    </source>
</reference>
<dbReference type="Proteomes" id="UP000789901">
    <property type="component" value="Unassembled WGS sequence"/>
</dbReference>
<dbReference type="EMBL" id="CAJVQB010007276">
    <property type="protein sequence ID" value="CAG8700387.1"/>
    <property type="molecule type" value="Genomic_DNA"/>
</dbReference>
<feature type="compositionally biased region" description="Basic and acidic residues" evidence="1">
    <location>
        <begin position="183"/>
        <end position="204"/>
    </location>
</feature>
<gene>
    <name evidence="2" type="ORF">GMARGA_LOCUS12085</name>
</gene>
<keyword evidence="3" id="KW-1185">Reference proteome</keyword>
<accession>A0ABN7UYW4</accession>
<name>A0ABN7UYW4_GIGMA</name>
<comment type="caution">
    <text evidence="2">The sequence shown here is derived from an EMBL/GenBank/DDBJ whole genome shotgun (WGS) entry which is preliminary data.</text>
</comment>